<evidence type="ECO:0000313" key="2">
    <source>
        <dbReference type="Proteomes" id="UP000005025"/>
    </source>
</evidence>
<protein>
    <submittedName>
        <fullName evidence="1">Uncharacterized protein</fullName>
    </submittedName>
</protein>
<accession>H1LL41</accession>
<dbReference type="AlphaFoldDB" id="H1LL41"/>
<reference evidence="1 2" key="1">
    <citation type="submission" date="2011-09" db="EMBL/GenBank/DDBJ databases">
        <authorList>
            <person name="Weinstock G."/>
            <person name="Sodergren E."/>
            <person name="Clifton S."/>
            <person name="Fulton L."/>
            <person name="Fulton B."/>
            <person name="Courtney L."/>
            <person name="Fronick C."/>
            <person name="Harrison M."/>
            <person name="Strong C."/>
            <person name="Farmer C."/>
            <person name="Delahaunty K."/>
            <person name="Markovic C."/>
            <person name="Hall O."/>
            <person name="Minx P."/>
            <person name="Tomlinson C."/>
            <person name="Mitreva M."/>
            <person name="Hou S."/>
            <person name="Chen J."/>
            <person name="Wollam A."/>
            <person name="Pepin K.H."/>
            <person name="Johnson M."/>
            <person name="Bhonagiri V."/>
            <person name="Zhang X."/>
            <person name="Suruliraj S."/>
            <person name="Warren W."/>
            <person name="Chinwalla A."/>
            <person name="Mardis E.R."/>
            <person name="Wilson R.K."/>
        </authorList>
    </citation>
    <scope>NUCLEOTIDE SEQUENCE [LARGE SCALE GENOMIC DNA]</scope>
    <source>
        <strain evidence="1 2">F0435</strain>
    </source>
</reference>
<comment type="caution">
    <text evidence="1">The sequence shown here is derived from an EMBL/GenBank/DDBJ whole genome shotgun (WGS) entry which is preliminary data.</text>
</comment>
<dbReference type="HOGENOM" id="CLU_3311794_0_0_9"/>
<gene>
    <name evidence="1" type="ORF">HMPREF9104_03349</name>
</gene>
<dbReference type="EMBL" id="AGRJ01000283">
    <property type="protein sequence ID" value="EHO45253.1"/>
    <property type="molecule type" value="Genomic_DNA"/>
</dbReference>
<sequence length="39" mass="4251">MSDKQWVDAVCKGDLIKIPGLGFWSGHPYTLASVASERS</sequence>
<name>H1LL41_9LACO</name>
<dbReference type="STRING" id="797516.HMPREF9104_03349"/>
<evidence type="ECO:0000313" key="1">
    <source>
        <dbReference type="EMBL" id="EHO45253.1"/>
    </source>
</evidence>
<dbReference type="Proteomes" id="UP000005025">
    <property type="component" value="Unassembled WGS sequence"/>
</dbReference>
<proteinExistence type="predicted"/>
<organism evidence="1 2">
    <name type="scientific">Lentilactobacillus kisonensis F0435</name>
    <dbReference type="NCBI Taxonomy" id="797516"/>
    <lineage>
        <taxon>Bacteria</taxon>
        <taxon>Bacillati</taxon>
        <taxon>Bacillota</taxon>
        <taxon>Bacilli</taxon>
        <taxon>Lactobacillales</taxon>
        <taxon>Lactobacillaceae</taxon>
        <taxon>Lentilactobacillus</taxon>
    </lineage>
</organism>